<dbReference type="EMBL" id="JADKYY010000015">
    <property type="protein sequence ID" value="MBF5028102.1"/>
    <property type="molecule type" value="Genomic_DNA"/>
</dbReference>
<dbReference type="InterPro" id="IPR052519">
    <property type="entry name" value="Euk-type_GlcNAc_Kinase"/>
</dbReference>
<feature type="domain" description="ATPase BadF/BadG/BcrA/BcrD type" evidence="1">
    <location>
        <begin position="5"/>
        <end position="155"/>
    </location>
</feature>
<dbReference type="PANTHER" id="PTHR43190:SF3">
    <property type="entry name" value="N-ACETYL-D-GLUCOSAMINE KINASE"/>
    <property type="match status" value="1"/>
</dbReference>
<dbReference type="InterPro" id="IPR002731">
    <property type="entry name" value="ATPase_BadF"/>
</dbReference>
<comment type="caution">
    <text evidence="2">The sequence shown here is derived from an EMBL/GenBank/DDBJ whole genome shotgun (WGS) entry which is preliminary data.</text>
</comment>
<name>A0A931EAH2_9FLAO</name>
<dbReference type="CDD" id="cd24079">
    <property type="entry name" value="ASKHA_NBD_PG1100-like"/>
    <property type="match status" value="1"/>
</dbReference>
<evidence type="ECO:0000313" key="2">
    <source>
        <dbReference type="EMBL" id="MBF5028102.1"/>
    </source>
</evidence>
<dbReference type="Gene3D" id="1.10.720.160">
    <property type="match status" value="1"/>
</dbReference>
<accession>A0A931EAH2</accession>
<evidence type="ECO:0000313" key="3">
    <source>
        <dbReference type="Proteomes" id="UP000694480"/>
    </source>
</evidence>
<dbReference type="Proteomes" id="UP000694480">
    <property type="component" value="Unassembled WGS sequence"/>
</dbReference>
<dbReference type="Pfam" id="PF01869">
    <property type="entry name" value="BcrAD_BadFG"/>
    <property type="match status" value="1"/>
</dbReference>
<organism evidence="2 3">
    <name type="scientific">Planobacterium oryzisoli</name>
    <dbReference type="NCBI Taxonomy" id="2771435"/>
    <lineage>
        <taxon>Bacteria</taxon>
        <taxon>Pseudomonadati</taxon>
        <taxon>Bacteroidota</taxon>
        <taxon>Flavobacteriia</taxon>
        <taxon>Flavobacteriales</taxon>
        <taxon>Weeksellaceae</taxon>
        <taxon>Chryseobacterium group</taxon>
        <taxon>Chryseobacterium</taxon>
    </lineage>
</organism>
<proteinExistence type="predicted"/>
<reference evidence="2" key="1">
    <citation type="submission" date="2020-11" db="EMBL/GenBank/DDBJ databases">
        <title>Genome seq and assembly of Planobacterium sp.</title>
        <authorList>
            <person name="Chhetri G."/>
        </authorList>
    </citation>
    <scope>NUCLEOTIDE SEQUENCE</scope>
    <source>
        <strain evidence="2">GCR5</strain>
    </source>
</reference>
<dbReference type="Gene3D" id="3.30.420.40">
    <property type="match status" value="2"/>
</dbReference>
<protein>
    <submittedName>
        <fullName evidence="2">ATPase</fullName>
    </submittedName>
</protein>
<dbReference type="InterPro" id="IPR043129">
    <property type="entry name" value="ATPase_NBD"/>
</dbReference>
<dbReference type="PANTHER" id="PTHR43190">
    <property type="entry name" value="N-ACETYL-D-GLUCOSAMINE KINASE"/>
    <property type="match status" value="1"/>
</dbReference>
<dbReference type="AlphaFoldDB" id="A0A931EAH2"/>
<keyword evidence="3" id="KW-1185">Reference proteome</keyword>
<dbReference type="RefSeq" id="WP_194740028.1">
    <property type="nucleotide sequence ID" value="NZ_JADKYY010000015.1"/>
</dbReference>
<evidence type="ECO:0000259" key="1">
    <source>
        <dbReference type="Pfam" id="PF01869"/>
    </source>
</evidence>
<sequence length="288" mass="32651">MIAIVDGGSTKCDWVLLDHNAEPVFRTHTVGFNPNIIDTTLIPSEIKKNKSLLDSKDQVSHVFFYGSGCGLESNKLQMHSALKEVFVNAEVKIDTDITAAAFSAYNGRPAIVCILGTGSNACYFDGDVIRRELPSLGFLIGDEGSGCALGKQLVKHYFMKKMPEDLAEAFAEEFHLDLDTLITNMYHNPRANAYLAEFSKFIVPRKNHPYFQHLVYEELKNYFEYQVLPYNESKTSEINFIGSIAYYYEDILRAVAADLHLHIGRIVQKPIESLVEYHKKYLIPRKIK</sequence>
<dbReference type="SUPFAM" id="SSF53067">
    <property type="entry name" value="Actin-like ATPase domain"/>
    <property type="match status" value="2"/>
</dbReference>
<gene>
    <name evidence="2" type="ORF">IC612_09885</name>
</gene>